<protein>
    <recommendedName>
        <fullName evidence="2">Helix-hairpin-helix DNA-binding motif class 1 domain-containing protein</fullName>
    </recommendedName>
</protein>
<sequence>MVLKICRLYRIDSVSVLIVQVLKYSSILTSDKSIYSGGVNNVIHNPDKTHINKGFTQYKEVNFNLLSFIIPMIFEVLLLQEKEMEKLQTLFDKYKVLVIVVLVLLVSGFSIYYHSAQNVKIDIEEEPVPESVPEFRVPAEEEPAESLNMEIFVDVKGAVQSPGIYKAVQSERVNDLIIRAGGFTDDAGEEHVNLARKVTDEMVIYVPKEGEYSEENYAGSLDDQSQERLLDINKASEEDFDGLPGIGPAKAKAIVDFRTENGPFKELDELKSVPGIGEATFDRLKETIIIN</sequence>
<dbReference type="Proteomes" id="UP000265801">
    <property type="component" value="Unassembled WGS sequence"/>
</dbReference>
<feature type="transmembrane region" description="Helical" evidence="1">
    <location>
        <begin position="94"/>
        <end position="113"/>
    </location>
</feature>
<dbReference type="GO" id="GO:0003677">
    <property type="term" value="F:DNA binding"/>
    <property type="evidence" value="ECO:0007669"/>
    <property type="project" value="InterPro"/>
</dbReference>
<evidence type="ECO:0000259" key="2">
    <source>
        <dbReference type="SMART" id="SM00278"/>
    </source>
</evidence>
<dbReference type="SMART" id="SM00278">
    <property type="entry name" value="HhH1"/>
    <property type="match status" value="2"/>
</dbReference>
<dbReference type="PANTHER" id="PTHR21180">
    <property type="entry name" value="ENDONUCLEASE/EXONUCLEASE/PHOSPHATASE FAMILY DOMAIN-CONTAINING PROTEIN 1"/>
    <property type="match status" value="1"/>
</dbReference>
<proteinExistence type="predicted"/>
<dbReference type="SUPFAM" id="SSF47781">
    <property type="entry name" value="RuvA domain 2-like"/>
    <property type="match status" value="1"/>
</dbReference>
<keyword evidence="4" id="KW-1185">Reference proteome</keyword>
<dbReference type="InterPro" id="IPR051675">
    <property type="entry name" value="Endo/Exo/Phosphatase_dom_1"/>
</dbReference>
<comment type="caution">
    <text evidence="3">The sequence shown here is derived from an EMBL/GenBank/DDBJ whole genome shotgun (WGS) entry which is preliminary data.</text>
</comment>
<feature type="domain" description="Helix-hairpin-helix DNA-binding motif class 1" evidence="2">
    <location>
        <begin position="238"/>
        <end position="257"/>
    </location>
</feature>
<dbReference type="OrthoDB" id="9790239at2"/>
<dbReference type="InterPro" id="IPR004509">
    <property type="entry name" value="Competence_ComEA_HhH"/>
</dbReference>
<dbReference type="GO" id="GO:0015628">
    <property type="term" value="P:protein secretion by the type II secretion system"/>
    <property type="evidence" value="ECO:0007669"/>
    <property type="project" value="TreeGrafter"/>
</dbReference>
<dbReference type="Pfam" id="PF12836">
    <property type="entry name" value="HHH_3"/>
    <property type="match status" value="1"/>
</dbReference>
<gene>
    <name evidence="3" type="ORF">D3H55_03285</name>
</gene>
<keyword evidence="1" id="KW-1133">Transmembrane helix</keyword>
<reference evidence="3 4" key="1">
    <citation type="submission" date="2018-09" db="EMBL/GenBank/DDBJ databases">
        <title>Bacillus saliacetes sp. nov., isolated from Thai shrimp paste (Ka-pi).</title>
        <authorList>
            <person name="Daroonpunt R."/>
            <person name="Tanasupawat S."/>
            <person name="Yiamsombut S."/>
        </authorList>
    </citation>
    <scope>NUCLEOTIDE SEQUENCE [LARGE SCALE GENOMIC DNA]</scope>
    <source>
        <strain evidence="3 4">SKP7-4</strain>
    </source>
</reference>
<keyword evidence="1" id="KW-0812">Transmembrane</keyword>
<dbReference type="AlphaFoldDB" id="A0A3A1R4F9"/>
<accession>A0A3A1R4F9</accession>
<dbReference type="GO" id="GO:0015627">
    <property type="term" value="C:type II protein secretion system complex"/>
    <property type="evidence" value="ECO:0007669"/>
    <property type="project" value="TreeGrafter"/>
</dbReference>
<dbReference type="Gene3D" id="3.10.560.10">
    <property type="entry name" value="Outer membrane lipoprotein wza domain like"/>
    <property type="match status" value="1"/>
</dbReference>
<keyword evidence="1" id="KW-0472">Membrane</keyword>
<dbReference type="PANTHER" id="PTHR21180:SF32">
    <property type="entry name" value="ENDONUCLEASE_EXONUCLEASE_PHOSPHATASE FAMILY DOMAIN-CONTAINING PROTEIN 1"/>
    <property type="match status" value="1"/>
</dbReference>
<dbReference type="EMBL" id="QXIR01000003">
    <property type="protein sequence ID" value="RIW37608.1"/>
    <property type="molecule type" value="Genomic_DNA"/>
</dbReference>
<dbReference type="Pfam" id="PF10531">
    <property type="entry name" value="SLBB"/>
    <property type="match status" value="1"/>
</dbReference>
<feature type="transmembrane region" description="Helical" evidence="1">
    <location>
        <begin position="61"/>
        <end position="79"/>
    </location>
</feature>
<feature type="domain" description="Helix-hairpin-helix DNA-binding motif class 1" evidence="2">
    <location>
        <begin position="268"/>
        <end position="287"/>
    </location>
</feature>
<dbReference type="InterPro" id="IPR019554">
    <property type="entry name" value="Soluble_ligand-bd"/>
</dbReference>
<evidence type="ECO:0000313" key="3">
    <source>
        <dbReference type="EMBL" id="RIW37608.1"/>
    </source>
</evidence>
<organism evidence="3 4">
    <name type="scientific">Bacillus salacetis</name>
    <dbReference type="NCBI Taxonomy" id="2315464"/>
    <lineage>
        <taxon>Bacteria</taxon>
        <taxon>Bacillati</taxon>
        <taxon>Bacillota</taxon>
        <taxon>Bacilli</taxon>
        <taxon>Bacillales</taxon>
        <taxon>Bacillaceae</taxon>
        <taxon>Bacillus</taxon>
    </lineage>
</organism>
<dbReference type="NCBIfam" id="TIGR00426">
    <property type="entry name" value="competence protein ComEA helix-hairpin-helix repeat region"/>
    <property type="match status" value="1"/>
</dbReference>
<dbReference type="InterPro" id="IPR010994">
    <property type="entry name" value="RuvA_2-like"/>
</dbReference>
<evidence type="ECO:0000313" key="4">
    <source>
        <dbReference type="Proteomes" id="UP000265801"/>
    </source>
</evidence>
<name>A0A3A1R4F9_9BACI</name>
<dbReference type="InterPro" id="IPR003583">
    <property type="entry name" value="Hlx-hairpin-Hlx_DNA-bd_motif"/>
</dbReference>
<evidence type="ECO:0000256" key="1">
    <source>
        <dbReference type="SAM" id="Phobius"/>
    </source>
</evidence>
<dbReference type="Gene3D" id="1.10.150.310">
    <property type="entry name" value="Tex RuvX-like domain-like"/>
    <property type="match status" value="1"/>
</dbReference>
<dbReference type="GO" id="GO:0006281">
    <property type="term" value="P:DNA repair"/>
    <property type="evidence" value="ECO:0007669"/>
    <property type="project" value="InterPro"/>
</dbReference>